<dbReference type="SUPFAM" id="SSF53335">
    <property type="entry name" value="S-adenosyl-L-methionine-dependent methyltransferases"/>
    <property type="match status" value="1"/>
</dbReference>
<evidence type="ECO:0000313" key="5">
    <source>
        <dbReference type="EMBL" id="HIT84374.1"/>
    </source>
</evidence>
<evidence type="ECO:0000256" key="2">
    <source>
        <dbReference type="ARBA" id="ARBA00022679"/>
    </source>
</evidence>
<keyword evidence="4" id="KW-0460">Magnesium</keyword>
<keyword evidence="4" id="KW-0479">Metal-binding</keyword>
<dbReference type="Gene3D" id="3.40.50.150">
    <property type="entry name" value="Vaccinia Virus protein VP39"/>
    <property type="match status" value="1"/>
</dbReference>
<dbReference type="InterPro" id="IPR043675">
    <property type="entry name" value="TrmR_methyltr"/>
</dbReference>
<dbReference type="Proteomes" id="UP000824165">
    <property type="component" value="Unassembled WGS sequence"/>
</dbReference>
<dbReference type="InterPro" id="IPR002935">
    <property type="entry name" value="SAM_O-MeTrfase"/>
</dbReference>
<dbReference type="AlphaFoldDB" id="A0A9D1KP03"/>
<comment type="function">
    <text evidence="4">Catalyzes the methylation of 5-hydroxyuridine (ho5U) to form 5-methoxyuridine (mo5U) at position 34 in tRNAs.</text>
</comment>
<organism evidence="5 6">
    <name type="scientific">Candidatus Ornithomonoglobus intestinigallinarum</name>
    <dbReference type="NCBI Taxonomy" id="2840894"/>
    <lineage>
        <taxon>Bacteria</taxon>
        <taxon>Bacillati</taxon>
        <taxon>Bacillota</taxon>
        <taxon>Clostridia</taxon>
        <taxon>Candidatus Ornithomonoglobus</taxon>
    </lineage>
</organism>
<keyword evidence="3 4" id="KW-0949">S-adenosyl-L-methionine</keyword>
<keyword evidence="1 4" id="KW-0489">Methyltransferase</keyword>
<dbReference type="GO" id="GO:0030488">
    <property type="term" value="P:tRNA methylation"/>
    <property type="evidence" value="ECO:0007669"/>
    <property type="project" value="UniProtKB-UniRule"/>
</dbReference>
<dbReference type="HAMAP" id="MF_02217">
    <property type="entry name" value="TrmR_methyltr"/>
    <property type="match status" value="1"/>
</dbReference>
<comment type="similarity">
    <text evidence="4">Belongs to the class I-like SAM-binding methyltransferase superfamily. Cation-dependent O-methyltransferase family.</text>
</comment>
<reference evidence="5" key="2">
    <citation type="journal article" date="2021" name="PeerJ">
        <title>Extensive microbial diversity within the chicken gut microbiome revealed by metagenomics and culture.</title>
        <authorList>
            <person name="Gilroy R."/>
            <person name="Ravi A."/>
            <person name="Getino M."/>
            <person name="Pursley I."/>
            <person name="Horton D.L."/>
            <person name="Alikhan N.F."/>
            <person name="Baker D."/>
            <person name="Gharbi K."/>
            <person name="Hall N."/>
            <person name="Watson M."/>
            <person name="Adriaenssens E.M."/>
            <person name="Foster-Nyarko E."/>
            <person name="Jarju S."/>
            <person name="Secka A."/>
            <person name="Antonio M."/>
            <person name="Oren A."/>
            <person name="Chaudhuri R.R."/>
            <person name="La Ragione R."/>
            <person name="Hildebrand F."/>
            <person name="Pallen M.J."/>
        </authorList>
    </citation>
    <scope>NUCLEOTIDE SEQUENCE</scope>
    <source>
        <strain evidence="5">CHK181-108</strain>
    </source>
</reference>
<feature type="binding site" evidence="4">
    <location>
        <position position="140"/>
    </location>
    <ligand>
        <name>S-adenosyl-L-methionine</name>
        <dbReference type="ChEBI" id="CHEBI:59789"/>
    </ligand>
</feature>
<dbReference type="PROSITE" id="PS51682">
    <property type="entry name" value="SAM_OMT_I"/>
    <property type="match status" value="1"/>
</dbReference>
<dbReference type="InterPro" id="IPR050362">
    <property type="entry name" value="Cation-dep_OMT"/>
</dbReference>
<sequence length="221" mass="24933">MIEYDKDAIVPPYITEYLRAKTVQDSEFLRELEKFAARNSVPIAEPETARFLSVITRLIRPRRILEIGCAIGYSSLVMAKNLGGGGKITTLEYNHDMAETARENIKRAGCESKIEVVEADAKEYLSYIDTDGAFDLIFLDGPKAHYIYMLDDCIRLLRTGGVLIADNVFYKGMIPDDNHVVRRKITIVKRLRRFIDELMARGDLETSLLPLGDGVALSVKK</sequence>
<feature type="binding site" evidence="4">
    <location>
        <position position="74"/>
    </location>
    <ligand>
        <name>S-adenosyl-L-methionine</name>
        <dbReference type="ChEBI" id="CHEBI:59789"/>
    </ligand>
</feature>
<evidence type="ECO:0000256" key="4">
    <source>
        <dbReference type="HAMAP-Rule" id="MF_02217"/>
    </source>
</evidence>
<gene>
    <name evidence="4" type="primary">trmR</name>
    <name evidence="5" type="ORF">IAA60_00555</name>
</gene>
<name>A0A9D1KP03_9FIRM</name>
<reference evidence="5" key="1">
    <citation type="submission" date="2020-10" db="EMBL/GenBank/DDBJ databases">
        <authorList>
            <person name="Gilroy R."/>
        </authorList>
    </citation>
    <scope>NUCLEOTIDE SEQUENCE</scope>
    <source>
        <strain evidence="5">CHK181-108</strain>
    </source>
</reference>
<feature type="binding site" evidence="4">
    <location>
        <begin position="120"/>
        <end position="121"/>
    </location>
    <ligand>
        <name>S-adenosyl-L-methionine</name>
        <dbReference type="ChEBI" id="CHEBI:59789"/>
    </ligand>
</feature>
<accession>A0A9D1KP03</accession>
<comment type="catalytic activity">
    <reaction evidence="4">
        <text>5-hydroxyuridine(34) in tRNA + S-adenosyl-L-methionine = 5-methoxyuridine(34) in tRNA + S-adenosyl-L-homocysteine + H(+)</text>
        <dbReference type="Rhea" id="RHEA:60524"/>
        <dbReference type="Rhea" id="RHEA-COMP:13381"/>
        <dbReference type="Rhea" id="RHEA-COMP:15591"/>
        <dbReference type="ChEBI" id="CHEBI:15378"/>
        <dbReference type="ChEBI" id="CHEBI:57856"/>
        <dbReference type="ChEBI" id="CHEBI:59789"/>
        <dbReference type="ChEBI" id="CHEBI:136877"/>
        <dbReference type="ChEBI" id="CHEBI:143860"/>
    </reaction>
</comment>
<dbReference type="CDD" id="cd02440">
    <property type="entry name" value="AdoMet_MTases"/>
    <property type="match status" value="1"/>
</dbReference>
<dbReference type="GO" id="GO:0008757">
    <property type="term" value="F:S-adenosylmethionine-dependent methyltransferase activity"/>
    <property type="evidence" value="ECO:0007669"/>
    <property type="project" value="TreeGrafter"/>
</dbReference>
<dbReference type="EC" id="2.1.1.-" evidence="4"/>
<comment type="caution">
    <text evidence="5">The sequence shown here is derived from an EMBL/GenBank/DDBJ whole genome shotgun (WGS) entry which is preliminary data.</text>
</comment>
<feature type="binding site" evidence="4">
    <location>
        <position position="140"/>
    </location>
    <ligand>
        <name>Mg(2+)</name>
        <dbReference type="ChEBI" id="CHEBI:18420"/>
    </ligand>
</feature>
<evidence type="ECO:0000256" key="3">
    <source>
        <dbReference type="ARBA" id="ARBA00022691"/>
    </source>
</evidence>
<evidence type="ECO:0000256" key="1">
    <source>
        <dbReference type="ARBA" id="ARBA00022603"/>
    </source>
</evidence>
<protein>
    <recommendedName>
        <fullName evidence="4">tRNA 5-hydroxyuridine methyltransferase</fullName>
        <ecNumber evidence="4">2.1.1.-</ecNumber>
    </recommendedName>
    <alternativeName>
        <fullName evidence="4">ho5U methyltransferase</fullName>
    </alternativeName>
</protein>
<proteinExistence type="inferred from homology"/>
<feature type="binding site" evidence="4">
    <location>
        <position position="166"/>
    </location>
    <ligand>
        <name>Mg(2+)</name>
        <dbReference type="ChEBI" id="CHEBI:18420"/>
    </ligand>
</feature>
<dbReference type="PANTHER" id="PTHR10509:SF14">
    <property type="entry name" value="CAFFEOYL-COA O-METHYLTRANSFERASE 3-RELATED"/>
    <property type="match status" value="1"/>
</dbReference>
<dbReference type="PANTHER" id="PTHR10509">
    <property type="entry name" value="O-METHYLTRANSFERASE-RELATED"/>
    <property type="match status" value="1"/>
</dbReference>
<feature type="binding site" evidence="4">
    <location>
        <position position="92"/>
    </location>
    <ligand>
        <name>S-adenosyl-L-methionine</name>
        <dbReference type="ChEBI" id="CHEBI:59789"/>
    </ligand>
</feature>
<feature type="binding site" evidence="4">
    <location>
        <position position="167"/>
    </location>
    <ligand>
        <name>Mg(2+)</name>
        <dbReference type="ChEBI" id="CHEBI:18420"/>
    </ligand>
</feature>
<comment type="caution">
    <text evidence="4">Lacks conserved residue(s) required for the propagation of feature annotation.</text>
</comment>
<evidence type="ECO:0000313" key="6">
    <source>
        <dbReference type="Proteomes" id="UP000824165"/>
    </source>
</evidence>
<keyword evidence="4" id="KW-0819">tRNA processing</keyword>
<dbReference type="InterPro" id="IPR029063">
    <property type="entry name" value="SAM-dependent_MTases_sf"/>
</dbReference>
<dbReference type="GO" id="GO:0016300">
    <property type="term" value="F:tRNA (uridine) methyltransferase activity"/>
    <property type="evidence" value="ECO:0007669"/>
    <property type="project" value="UniProtKB-UniRule"/>
</dbReference>
<dbReference type="EMBL" id="DVLU01000004">
    <property type="protein sequence ID" value="HIT84374.1"/>
    <property type="molecule type" value="Genomic_DNA"/>
</dbReference>
<keyword evidence="2 4" id="KW-0808">Transferase</keyword>
<comment type="subunit">
    <text evidence="4">Homodimer.</text>
</comment>
<dbReference type="Pfam" id="PF01596">
    <property type="entry name" value="Methyltransf_3"/>
    <property type="match status" value="1"/>
</dbReference>
<dbReference type="GO" id="GO:0008171">
    <property type="term" value="F:O-methyltransferase activity"/>
    <property type="evidence" value="ECO:0007669"/>
    <property type="project" value="InterPro"/>
</dbReference>
<dbReference type="GO" id="GO:0000287">
    <property type="term" value="F:magnesium ion binding"/>
    <property type="evidence" value="ECO:0007669"/>
    <property type="project" value="UniProtKB-UniRule"/>
</dbReference>